<keyword evidence="1" id="KW-1133">Transmembrane helix</keyword>
<protein>
    <submittedName>
        <fullName evidence="2">Uncharacterized protein</fullName>
    </submittedName>
</protein>
<reference evidence="2" key="1">
    <citation type="submission" date="2021-05" db="EMBL/GenBank/DDBJ databases">
        <title>Novel Bacillus species.</title>
        <authorList>
            <person name="Liu G."/>
        </authorList>
    </citation>
    <scope>NUCLEOTIDE SEQUENCE</scope>
    <source>
        <strain evidence="2">FJAT-49825</strain>
    </source>
</reference>
<comment type="caution">
    <text evidence="2">The sequence shown here is derived from an EMBL/GenBank/DDBJ whole genome shotgun (WGS) entry which is preliminary data.</text>
</comment>
<organism evidence="2 3">
    <name type="scientific">Neobacillus rhizophilus</name>
    <dbReference type="NCBI Taxonomy" id="2833579"/>
    <lineage>
        <taxon>Bacteria</taxon>
        <taxon>Bacillati</taxon>
        <taxon>Bacillota</taxon>
        <taxon>Bacilli</taxon>
        <taxon>Bacillales</taxon>
        <taxon>Bacillaceae</taxon>
        <taxon>Neobacillus</taxon>
    </lineage>
</organism>
<evidence type="ECO:0000313" key="3">
    <source>
        <dbReference type="Proteomes" id="UP000679749"/>
    </source>
</evidence>
<gene>
    <name evidence="2" type="ORF">KHA99_23280</name>
</gene>
<keyword evidence="1" id="KW-0812">Transmembrane</keyword>
<dbReference type="AlphaFoldDB" id="A0A942U5Z5"/>
<keyword evidence="1" id="KW-0472">Membrane</keyword>
<dbReference type="Pfam" id="PF22268">
    <property type="entry name" value="DUF6954"/>
    <property type="match status" value="1"/>
</dbReference>
<name>A0A942U5Z5_9BACI</name>
<dbReference type="EMBL" id="JAGYPF010000005">
    <property type="protein sequence ID" value="MBS4215346.1"/>
    <property type="molecule type" value="Genomic_DNA"/>
</dbReference>
<accession>A0A942U5Z5</accession>
<dbReference type="Proteomes" id="UP000679749">
    <property type="component" value="Unassembled WGS sequence"/>
</dbReference>
<proteinExistence type="predicted"/>
<sequence length="64" mass="7133">MRVLVHAVFILLIGLVTFFGLGPVLMADGSMQERLVTGVIVLVIYLILGFGYRKGIGWAERKRK</sequence>
<keyword evidence="3" id="KW-1185">Reference proteome</keyword>
<dbReference type="InterPro" id="IPR054229">
    <property type="entry name" value="DUF6954"/>
</dbReference>
<evidence type="ECO:0000313" key="2">
    <source>
        <dbReference type="EMBL" id="MBS4215346.1"/>
    </source>
</evidence>
<dbReference type="RefSeq" id="WP_213119885.1">
    <property type="nucleotide sequence ID" value="NZ_JAGYPF010000005.1"/>
</dbReference>
<feature type="transmembrane region" description="Helical" evidence="1">
    <location>
        <begin position="36"/>
        <end position="53"/>
    </location>
</feature>
<evidence type="ECO:0000256" key="1">
    <source>
        <dbReference type="SAM" id="Phobius"/>
    </source>
</evidence>